<evidence type="ECO:0000259" key="4">
    <source>
        <dbReference type="PROSITE" id="PS50994"/>
    </source>
</evidence>
<reference evidence="5" key="1">
    <citation type="submission" date="2022-10" db="EMBL/GenBank/DDBJ databases">
        <authorList>
            <person name="Chen Y."/>
            <person name="Dougan E. K."/>
            <person name="Chan C."/>
            <person name="Rhodes N."/>
            <person name="Thang M."/>
        </authorList>
    </citation>
    <scope>NUCLEOTIDE SEQUENCE</scope>
</reference>
<sequence length="2100" mass="234651">MVELAAELEGEQGCPIGASEPNVAGANGEEWLVQRPSGGGGYAGKKFNGEAALGAETAGVYGEEDVEHEETDDPGDESLDGDCPMELVEAEREAYAMHYKAKQRMAEVKKMRQYYKKEGNNEERRKALAEKIRTTACHNCGEIGHWSKECPKAGRAHPACVATKAMRQKGYGKKVASSLEGIPEQSMGQMDHEWDLLVSLCSSNLDENVAAVTARAYMAGPCGLSHWDEEAHEVMWCVQELQSAVILDLGCLKSVAGTKWINQLLPRWSKEHRKILVQDHPAAATGKLMSAAGSQPKHRCRICGDPGHRGRDCPYIQSEEDLPQHLLDAVEMDAASEVSRPRKGAHPGLRDEAMAPPLEYATPKRRAYPGMRQVESPWEAVGTPMWMGEPGAVRVDPQHYNLAEGDMMAGLLTEAEKKMIAKSRAKKGHAAAKKKEQAALTGIQEPDDHLPVEEAVLAMPSPTSSGGDVPAGTMEEESEVVGNAPGQGGGSVMGTPGSYAPTTPCSDGSGADVRRAEDAAEYSPDIWRLLTGSLTPTSGTLQRRHAYYEENMEEETTTTDPTERGEDGWQEDWSSGGSSKPRSRAEPDPEESPNKGTRPSRGLTQMFKKSVASALAVMDKLRAVATWRTDYTVLELFAGSATLSRRARQRSGWTAYEPVDVIYGAEHDLRDNKNAQRILDVIEGFEPDLVVITPPCGPWCAWQRMRTDFEALDELRRQHLPFWRLARKVWDKQTKGGRLALTEQPEQSEALETSYMAGREEVYRVVLDQCEFGLRDPVSHKLYKKATALDVNEEQFAKELARVNRCTHQPEQHEQIRGSVFWKGKWRRRSTLAAAWTPRLADHILEAAEKSWRGAISACVATRRLAEPQVGSEWLAFPVEPEAGVLTPEEVLRRQLNQMGAAGDRYDYVVIFEGEARGLPRRVRTTLAHLHVVLGHLSNDRLARMLSLAGGNKDLLMGARLLRCQVCSMVRPPDNKPQVSYQKPTNFNQRVSADCFHVWDHAGVQYTVFHMIDELTDYEIGELEFDPGSGWISEVMRERWYGAFGPPDELVTDGGKEFCGSVQRLNDLFAVRHDVVPDQAKWRMGHVERHGAILKLMLMRMVAELKLDKLGEMQGAVTAAVASKNRIVGASGVSPIQAVTGRSTPIPSSLLAQLVSGHVKFKINEDLEKDEALRRAERIRASAVEACHWIDAHEGLRRALNAKSKPPRLELLREGTIVYCYDPPTNRRGLARRLQDNSSWSGPAVVVCVERGEGAPKRVWVRIKTRVKCYPLEKLRLATCDEMVSAEFIAGALKDVQEELNKGLIKVVENKEAKGAEALQPVAEDGEGDPPEAKMEGQESSSSSGSSSTSTAEDIRREREAKRKELLSDVPVAMRKHQKKKKDPHEMTFDNKKRLFENLAKEFQAPSTLQEAKVRAKMEQAFDQLKKVRKNYRKGDKEQARAASSAGTQRRTRAAFVVMPEELAAEVGGDEGVAALWNEVEAHAEFWNDEEGQEEGRNYVQDLMDMAEKDASGCAKAAYEAKLVTGKQRLEYKWSSLSPEWQSAFKEPILKAVKVYFDHQAISGVAKDTVVDPRKVLTSRFVLTNKGQENLDQAELKGRWIFGGHRDSELGAYPTMAPTASLLAHNLLNFIAVQYGWEVQYEDVSAAFLQGKKLPPGREVYVKIPFGYPMYVNLFIKETVGEDCRDDLLKLEKGGFGLSESPRLWYMEYKGTLKDIGVEEMKLVPGMFRAFHPDGRLRAVVCIHVDDTRYTGDETSHLIWEELHQRLKFGQHRKATEGRTKFCGRFEEQDPQTREFVYSMEDYIKKIPNVMEYVGNKEDKLTDAERLGLSSVLGQLNWAARQGRYDLSYGVSHCQQMVGLGTKEAIDWTRKLWKRAQAKVEMKVPKLGCAVEDLVVISASDAAFAAQPKGGSQGGVTCLLANPDILKGDAPAAIVEAQSMKIQRIVRCSMSAELSMAAEAYEHGDYIRAVIAELTNHRFELRRWKWYASRWRHYLVIDAKTGYDVLNSECMTSDRKIMIDASVLREALMEEGTENYVRWIPGKEMVSDGLTKWLDNHILVEVMTRGQWRLVDTPEAKQARADAADRKRKYVQKRKQVTNP</sequence>
<feature type="region of interest" description="Disordered" evidence="2">
    <location>
        <begin position="459"/>
        <end position="517"/>
    </location>
</feature>
<dbReference type="InterPro" id="IPR013103">
    <property type="entry name" value="RVT_2"/>
</dbReference>
<evidence type="ECO:0000313" key="5">
    <source>
        <dbReference type="EMBL" id="CAI4013117.1"/>
    </source>
</evidence>
<keyword evidence="1" id="KW-0863">Zinc-finger</keyword>
<feature type="region of interest" description="Disordered" evidence="2">
    <location>
        <begin position="1"/>
        <end position="29"/>
    </location>
</feature>
<keyword evidence="1" id="KW-0862">Zinc</keyword>
<reference evidence="6 7" key="2">
    <citation type="submission" date="2024-05" db="EMBL/GenBank/DDBJ databases">
        <authorList>
            <person name="Chen Y."/>
            <person name="Shah S."/>
            <person name="Dougan E. K."/>
            <person name="Thang M."/>
            <person name="Chan C."/>
        </authorList>
    </citation>
    <scope>NUCLEOTIDE SEQUENCE [LARGE SCALE GENOMIC DNA]</scope>
</reference>
<evidence type="ECO:0000259" key="3">
    <source>
        <dbReference type="PROSITE" id="PS50158"/>
    </source>
</evidence>
<feature type="domain" description="Integrase catalytic" evidence="4">
    <location>
        <begin position="980"/>
        <end position="1143"/>
    </location>
</feature>
<dbReference type="EMBL" id="CAMXCT030005713">
    <property type="protein sequence ID" value="CAL4800429.1"/>
    <property type="molecule type" value="Genomic_DNA"/>
</dbReference>
<dbReference type="SMART" id="SM00343">
    <property type="entry name" value="ZnF_C2HC"/>
    <property type="match status" value="2"/>
</dbReference>
<feature type="region of interest" description="Disordered" evidence="2">
    <location>
        <begin position="548"/>
        <end position="604"/>
    </location>
</feature>
<name>A0A9P1DMK2_9DINO</name>
<dbReference type="InterPro" id="IPR001584">
    <property type="entry name" value="Integrase_cat-core"/>
</dbReference>
<dbReference type="InterPro" id="IPR012337">
    <property type="entry name" value="RNaseH-like_sf"/>
</dbReference>
<dbReference type="OrthoDB" id="416139at2759"/>
<evidence type="ECO:0000313" key="7">
    <source>
        <dbReference type="Proteomes" id="UP001152797"/>
    </source>
</evidence>
<dbReference type="Proteomes" id="UP001152797">
    <property type="component" value="Unassembled WGS sequence"/>
</dbReference>
<gene>
    <name evidence="5" type="ORF">C1SCF055_LOCUS38114</name>
</gene>
<dbReference type="GO" id="GO:0008270">
    <property type="term" value="F:zinc ion binding"/>
    <property type="evidence" value="ECO:0007669"/>
    <property type="project" value="UniProtKB-KW"/>
</dbReference>
<feature type="region of interest" description="Disordered" evidence="2">
    <location>
        <begin position="2079"/>
        <end position="2100"/>
    </location>
</feature>
<feature type="region of interest" description="Disordered" evidence="2">
    <location>
        <begin position="1316"/>
        <end position="1388"/>
    </location>
</feature>
<dbReference type="EMBL" id="CAMXCT010005713">
    <property type="protein sequence ID" value="CAI4013117.1"/>
    <property type="molecule type" value="Genomic_DNA"/>
</dbReference>
<feature type="region of interest" description="Disordered" evidence="2">
    <location>
        <begin position="424"/>
        <end position="447"/>
    </location>
</feature>
<dbReference type="Pfam" id="PF07727">
    <property type="entry name" value="RVT_2"/>
    <property type="match status" value="1"/>
</dbReference>
<dbReference type="InterPro" id="IPR036875">
    <property type="entry name" value="Znf_CCHC_sf"/>
</dbReference>
<dbReference type="Pfam" id="PF00098">
    <property type="entry name" value="zf-CCHC"/>
    <property type="match status" value="2"/>
</dbReference>
<feature type="compositionally biased region" description="Basic residues" evidence="2">
    <location>
        <begin position="2086"/>
        <end position="2100"/>
    </location>
</feature>
<feature type="domain" description="CCHC-type" evidence="3">
    <location>
        <begin position="299"/>
        <end position="314"/>
    </location>
</feature>
<feature type="domain" description="CCHC-type" evidence="3">
    <location>
        <begin position="137"/>
        <end position="152"/>
    </location>
</feature>
<keyword evidence="1" id="KW-0479">Metal-binding</keyword>
<protein>
    <submittedName>
        <fullName evidence="5">Uncharacterized protein</fullName>
    </submittedName>
</protein>
<dbReference type="InterPro" id="IPR036397">
    <property type="entry name" value="RNaseH_sf"/>
</dbReference>
<dbReference type="SUPFAM" id="SSF53098">
    <property type="entry name" value="Ribonuclease H-like"/>
    <property type="match status" value="1"/>
</dbReference>
<comment type="caution">
    <text evidence="5">The sequence shown here is derived from an EMBL/GenBank/DDBJ whole genome shotgun (WGS) entry which is preliminary data.</text>
</comment>
<feature type="compositionally biased region" description="Basic and acidic residues" evidence="2">
    <location>
        <begin position="1353"/>
        <end position="1367"/>
    </location>
</feature>
<evidence type="ECO:0000256" key="2">
    <source>
        <dbReference type="SAM" id="MobiDB-lite"/>
    </source>
</evidence>
<dbReference type="SUPFAM" id="SSF53335">
    <property type="entry name" value="S-adenosyl-L-methionine-dependent methyltransferases"/>
    <property type="match status" value="1"/>
</dbReference>
<feature type="compositionally biased region" description="Low complexity" evidence="2">
    <location>
        <begin position="1340"/>
        <end position="1352"/>
    </location>
</feature>
<dbReference type="InterPro" id="IPR001878">
    <property type="entry name" value="Znf_CCHC"/>
</dbReference>
<feature type="compositionally biased region" description="Acidic residues" evidence="2">
    <location>
        <begin position="1"/>
        <end position="10"/>
    </location>
</feature>
<dbReference type="Gene3D" id="4.10.60.10">
    <property type="entry name" value="Zinc finger, CCHC-type"/>
    <property type="match status" value="1"/>
</dbReference>
<dbReference type="GO" id="GO:0003676">
    <property type="term" value="F:nucleic acid binding"/>
    <property type="evidence" value="ECO:0007669"/>
    <property type="project" value="InterPro"/>
</dbReference>
<dbReference type="GO" id="GO:0015074">
    <property type="term" value="P:DNA integration"/>
    <property type="evidence" value="ECO:0007669"/>
    <property type="project" value="InterPro"/>
</dbReference>
<keyword evidence="7" id="KW-1185">Reference proteome</keyword>
<organism evidence="5">
    <name type="scientific">Cladocopium goreaui</name>
    <dbReference type="NCBI Taxonomy" id="2562237"/>
    <lineage>
        <taxon>Eukaryota</taxon>
        <taxon>Sar</taxon>
        <taxon>Alveolata</taxon>
        <taxon>Dinophyceae</taxon>
        <taxon>Suessiales</taxon>
        <taxon>Symbiodiniaceae</taxon>
        <taxon>Cladocopium</taxon>
    </lineage>
</organism>
<dbReference type="Gene3D" id="3.30.420.10">
    <property type="entry name" value="Ribonuclease H-like superfamily/Ribonuclease H"/>
    <property type="match status" value="1"/>
</dbReference>
<accession>A0A9P1DMK2</accession>
<proteinExistence type="predicted"/>
<dbReference type="EMBL" id="CAMXCT020005713">
    <property type="protein sequence ID" value="CAL1166492.1"/>
    <property type="molecule type" value="Genomic_DNA"/>
</dbReference>
<evidence type="ECO:0000313" key="6">
    <source>
        <dbReference type="EMBL" id="CAL4800429.1"/>
    </source>
</evidence>
<dbReference type="PROSITE" id="PS50158">
    <property type="entry name" value="ZF_CCHC"/>
    <property type="match status" value="2"/>
</dbReference>
<dbReference type="InterPro" id="IPR029063">
    <property type="entry name" value="SAM-dependent_MTases_sf"/>
</dbReference>
<dbReference type="SUPFAM" id="SSF57756">
    <property type="entry name" value="Retrovirus zinc finger-like domains"/>
    <property type="match status" value="1"/>
</dbReference>
<evidence type="ECO:0000256" key="1">
    <source>
        <dbReference type="PROSITE-ProRule" id="PRU00047"/>
    </source>
</evidence>
<dbReference type="PROSITE" id="PS50994">
    <property type="entry name" value="INTEGRASE"/>
    <property type="match status" value="1"/>
</dbReference>